<evidence type="ECO:0000256" key="1">
    <source>
        <dbReference type="SAM" id="Phobius"/>
    </source>
</evidence>
<dbReference type="OrthoDB" id="29270at2157"/>
<dbReference type="RefSeq" id="WP_148692642.1">
    <property type="nucleotide sequence ID" value="NZ_CP020477.1"/>
</dbReference>
<dbReference type="AlphaFoldDB" id="A0A1W6K2T6"/>
<keyword evidence="3" id="KW-0540">Nuclease</keyword>
<dbReference type="GO" id="GO:0004519">
    <property type="term" value="F:endonuclease activity"/>
    <property type="evidence" value="ECO:0007669"/>
    <property type="project" value="UniProtKB-KW"/>
</dbReference>
<proteinExistence type="predicted"/>
<dbReference type="InterPro" id="IPR019287">
    <property type="entry name" value="Hday_junct_resolvase-rel_dom"/>
</dbReference>
<accession>A0A1W6K2T6</accession>
<keyword evidence="4" id="KW-1185">Reference proteome</keyword>
<dbReference type="EMBL" id="CP020477">
    <property type="protein sequence ID" value="ARM76848.1"/>
    <property type="molecule type" value="Genomic_DNA"/>
</dbReference>
<evidence type="ECO:0000313" key="3">
    <source>
        <dbReference type="EMBL" id="ARM76848.1"/>
    </source>
</evidence>
<dbReference type="KEGG" id="aman:B6F84_13015"/>
<evidence type="ECO:0000259" key="2">
    <source>
        <dbReference type="Pfam" id="PF10107"/>
    </source>
</evidence>
<keyword evidence="1" id="KW-1133">Transmembrane helix</keyword>
<gene>
    <name evidence="3" type="ORF">B6F84_13015</name>
</gene>
<dbReference type="STRING" id="282676.B6F84_13015"/>
<dbReference type="GeneID" id="41591859"/>
<feature type="transmembrane region" description="Helical" evidence="1">
    <location>
        <begin position="6"/>
        <end position="24"/>
    </location>
</feature>
<organism evidence="3 4">
    <name type="scientific">Acidianus manzaensis</name>
    <dbReference type="NCBI Taxonomy" id="282676"/>
    <lineage>
        <taxon>Archaea</taxon>
        <taxon>Thermoproteota</taxon>
        <taxon>Thermoprotei</taxon>
        <taxon>Sulfolobales</taxon>
        <taxon>Sulfolobaceae</taxon>
        <taxon>Acidianus</taxon>
    </lineage>
</organism>
<sequence length="197" mass="23162">MDYGILLFIFIIFIAIIIGIIFYYSRKISLLNRKIQEEYSRAQQQAQLSFNSWVQQYSQQLRTQMEQTIKQQYENILNQWKMQTEEQIRRDAIERSINTILGKVGEEFSPVFLAEKYNVNLKDFRHLGSPVDFIAFKGLSDEADPEIIFIEIKSGKSTRLTDRERKIQDAIKAGKVKYEVVNINDLIGEVKEKILKE</sequence>
<keyword evidence="1" id="KW-0472">Membrane</keyword>
<keyword evidence="1" id="KW-0812">Transmembrane</keyword>
<protein>
    <submittedName>
        <fullName evidence="3">Endonuclease</fullName>
    </submittedName>
</protein>
<evidence type="ECO:0000313" key="4">
    <source>
        <dbReference type="Proteomes" id="UP000193404"/>
    </source>
</evidence>
<keyword evidence="3" id="KW-0255">Endonuclease</keyword>
<dbReference type="Proteomes" id="UP000193404">
    <property type="component" value="Chromosome"/>
</dbReference>
<dbReference type="Pfam" id="PF10107">
    <property type="entry name" value="Endonuc_Holl"/>
    <property type="match status" value="1"/>
</dbReference>
<reference evidence="3 4" key="1">
    <citation type="submission" date="2017-03" db="EMBL/GenBank/DDBJ databases">
        <title>Sulfur activation and transportation mechanism of thermophilic Archaea Acidianus manzaensis YN-25.</title>
        <authorList>
            <person name="Ma Y."/>
            <person name="Yang Y."/>
            <person name="Xia J."/>
        </authorList>
    </citation>
    <scope>NUCLEOTIDE SEQUENCE [LARGE SCALE GENOMIC DNA]</scope>
    <source>
        <strain evidence="3 4">YN-25</strain>
    </source>
</reference>
<keyword evidence="3" id="KW-0378">Hydrolase</keyword>
<feature type="domain" description="Holliday junction resolvase-related" evidence="2">
    <location>
        <begin position="28"/>
        <end position="182"/>
    </location>
</feature>
<name>A0A1W6K2T6_9CREN</name>